<sequence>MSFWDDFWDFFRWFFPASILFAYLFGVFAIIGQLFRDQGLNGWWKAVWVLFLSFQPVVTLSRLEPSALKNMKQSRTECWFDGVRGIDTCLGNSARILPGR</sequence>
<dbReference type="AlphaFoldDB" id="A0A495EAH3"/>
<comment type="caution">
    <text evidence="2">The sequence shown here is derived from an EMBL/GenBank/DDBJ whole genome shotgun (WGS) entry which is preliminary data.</text>
</comment>
<keyword evidence="1" id="KW-1133">Transmembrane helix</keyword>
<evidence type="ECO:0000313" key="2">
    <source>
        <dbReference type="EMBL" id="RKR13671.1"/>
    </source>
</evidence>
<name>A0A495EAH3_9MICC</name>
<dbReference type="OrthoDB" id="7596142at2"/>
<evidence type="ECO:0000313" key="3">
    <source>
        <dbReference type="Proteomes" id="UP000276055"/>
    </source>
</evidence>
<proteinExistence type="predicted"/>
<protein>
    <submittedName>
        <fullName evidence="2">Uncharacterized protein</fullName>
    </submittedName>
</protein>
<accession>A0A495EAH3</accession>
<feature type="transmembrane region" description="Helical" evidence="1">
    <location>
        <begin position="12"/>
        <end position="31"/>
    </location>
</feature>
<dbReference type="RefSeq" id="WP_120954952.1">
    <property type="nucleotide sequence ID" value="NZ_RBIR01000009.1"/>
</dbReference>
<organism evidence="2 3">
    <name type="scientific">Arthrobacter oryzae</name>
    <dbReference type="NCBI Taxonomy" id="409290"/>
    <lineage>
        <taxon>Bacteria</taxon>
        <taxon>Bacillati</taxon>
        <taxon>Actinomycetota</taxon>
        <taxon>Actinomycetes</taxon>
        <taxon>Micrococcales</taxon>
        <taxon>Micrococcaceae</taxon>
        <taxon>Arthrobacter</taxon>
    </lineage>
</organism>
<reference evidence="2 3" key="1">
    <citation type="submission" date="2018-10" db="EMBL/GenBank/DDBJ databases">
        <title>Genomic Encyclopedia of Type Strains, Phase IV (KMG-IV): sequencing the most valuable type-strain genomes for metagenomic binning, comparative biology and taxonomic classification.</title>
        <authorList>
            <person name="Goeker M."/>
        </authorList>
    </citation>
    <scope>NUCLEOTIDE SEQUENCE [LARGE SCALE GENOMIC DNA]</scope>
    <source>
        <strain evidence="2 3">DSM 25586</strain>
    </source>
</reference>
<dbReference type="Proteomes" id="UP000276055">
    <property type="component" value="Unassembled WGS sequence"/>
</dbReference>
<dbReference type="EMBL" id="RBIR01000009">
    <property type="protein sequence ID" value="RKR13671.1"/>
    <property type="molecule type" value="Genomic_DNA"/>
</dbReference>
<gene>
    <name evidence="2" type="ORF">C8D78_3327</name>
</gene>
<keyword evidence="1" id="KW-0812">Transmembrane</keyword>
<evidence type="ECO:0000256" key="1">
    <source>
        <dbReference type="SAM" id="Phobius"/>
    </source>
</evidence>
<keyword evidence="1" id="KW-0472">Membrane</keyword>